<dbReference type="InterPro" id="IPR011611">
    <property type="entry name" value="PfkB_dom"/>
</dbReference>
<sequence length="334" mass="37997">MGKFLSIGEILIRFTPKNFDVYGNSNEFECFYGGSEANISSMLSAWDIETSILSSLPDNDIAKNVKRYFRGVGVDIKNILTKGEKIGYYFLERSSGVRNSSVIYDRKHSSFSELSIEDIDINKVLEGVTWLHFSGITLAVGEKSREIVKEVVREAKKRNIFISMDLNFRSKMATFMEAKNYATELAPFADICFGIEPIMVDDKDITMFDRETSTKEDIFKRMKELKEKFGFKYIFHTERENDKEDNNTYYAYALGEEEKAQSVKLTTKMVERVGSGDAFVSGVIYSIMKEKTLKEAIDFGVAAATLKCTIKGDSMLVNQKDVEKIIGEKNSIER</sequence>
<dbReference type="Pfam" id="PF00294">
    <property type="entry name" value="PfkB"/>
    <property type="match status" value="1"/>
</dbReference>
<protein>
    <submittedName>
        <fullName evidence="5">2-dehydro-3-deoxygluconokinase</fullName>
    </submittedName>
</protein>
<dbReference type="RefSeq" id="WP_073019461.1">
    <property type="nucleotide sequence ID" value="NZ_FQXU01000006.1"/>
</dbReference>
<dbReference type="PANTHER" id="PTHR43320:SF2">
    <property type="entry name" value="2-DEHYDRO-3-DEOXYGLUCONOKINASE_2-DEHYDRO-3-DEOXYGALACTONOKINASE"/>
    <property type="match status" value="1"/>
</dbReference>
<dbReference type="SUPFAM" id="SSF53613">
    <property type="entry name" value="Ribokinase-like"/>
    <property type="match status" value="1"/>
</dbReference>
<keyword evidence="3 5" id="KW-0418">Kinase</keyword>
<dbReference type="GO" id="GO:0016301">
    <property type="term" value="F:kinase activity"/>
    <property type="evidence" value="ECO:0007669"/>
    <property type="project" value="UniProtKB-KW"/>
</dbReference>
<dbReference type="PANTHER" id="PTHR43320">
    <property type="entry name" value="SUGAR KINASE"/>
    <property type="match status" value="1"/>
</dbReference>
<gene>
    <name evidence="5" type="ORF">SAMN02745941_02238</name>
</gene>
<reference evidence="5 6" key="1">
    <citation type="submission" date="2016-11" db="EMBL/GenBank/DDBJ databases">
        <authorList>
            <person name="Jaros S."/>
            <person name="Januszkiewicz K."/>
            <person name="Wedrychowicz H."/>
        </authorList>
    </citation>
    <scope>NUCLEOTIDE SEQUENCE [LARGE SCALE GENOMIC DNA]</scope>
    <source>
        <strain evidence="5 6">DSM 6191</strain>
    </source>
</reference>
<comment type="similarity">
    <text evidence="1">Belongs to the carbohydrate kinase PfkB family.</text>
</comment>
<accession>A0A1M5YQS2</accession>
<evidence type="ECO:0000259" key="4">
    <source>
        <dbReference type="Pfam" id="PF00294"/>
    </source>
</evidence>
<keyword evidence="2" id="KW-0808">Transferase</keyword>
<dbReference type="CDD" id="cd01166">
    <property type="entry name" value="KdgK"/>
    <property type="match status" value="1"/>
</dbReference>
<dbReference type="InterPro" id="IPR029056">
    <property type="entry name" value="Ribokinase-like"/>
</dbReference>
<evidence type="ECO:0000256" key="2">
    <source>
        <dbReference type="ARBA" id="ARBA00022679"/>
    </source>
</evidence>
<dbReference type="InterPro" id="IPR052700">
    <property type="entry name" value="Carb_kinase_PfkB-like"/>
</dbReference>
<organism evidence="5 6">
    <name type="scientific">Clostridium intestinale DSM 6191</name>
    <dbReference type="NCBI Taxonomy" id="1121320"/>
    <lineage>
        <taxon>Bacteria</taxon>
        <taxon>Bacillati</taxon>
        <taxon>Bacillota</taxon>
        <taxon>Clostridia</taxon>
        <taxon>Eubacteriales</taxon>
        <taxon>Clostridiaceae</taxon>
        <taxon>Clostridium</taxon>
    </lineage>
</organism>
<evidence type="ECO:0000256" key="1">
    <source>
        <dbReference type="ARBA" id="ARBA00010688"/>
    </source>
</evidence>
<evidence type="ECO:0000313" key="6">
    <source>
        <dbReference type="Proteomes" id="UP000184241"/>
    </source>
</evidence>
<dbReference type="EMBL" id="FQXU01000006">
    <property type="protein sequence ID" value="SHI14210.1"/>
    <property type="molecule type" value="Genomic_DNA"/>
</dbReference>
<feature type="domain" description="Carbohydrate kinase PfkB" evidence="4">
    <location>
        <begin position="3"/>
        <end position="313"/>
    </location>
</feature>
<dbReference type="Gene3D" id="3.40.1190.20">
    <property type="match status" value="1"/>
</dbReference>
<proteinExistence type="inferred from homology"/>
<dbReference type="Proteomes" id="UP000184241">
    <property type="component" value="Unassembled WGS sequence"/>
</dbReference>
<name>A0A1M5YQS2_9CLOT</name>
<evidence type="ECO:0000256" key="3">
    <source>
        <dbReference type="ARBA" id="ARBA00022777"/>
    </source>
</evidence>
<evidence type="ECO:0000313" key="5">
    <source>
        <dbReference type="EMBL" id="SHI14210.1"/>
    </source>
</evidence>
<dbReference type="AlphaFoldDB" id="A0A1M5YQS2"/>